<name>A0A0A7LCZ4_9ARCH</name>
<dbReference type="PROSITE" id="PS51168">
    <property type="entry name" value="CHORISMATE_MUT_2"/>
    <property type="match status" value="1"/>
</dbReference>
<dbReference type="GO" id="GO:0046417">
    <property type="term" value="P:chorismate metabolic process"/>
    <property type="evidence" value="ECO:0007669"/>
    <property type="project" value="InterPro"/>
</dbReference>
<evidence type="ECO:0000259" key="2">
    <source>
        <dbReference type="PROSITE" id="PS51168"/>
    </source>
</evidence>
<keyword evidence="4" id="KW-1185">Reference proteome</keyword>
<dbReference type="HOGENOM" id="CLU_131518_4_1_2"/>
<evidence type="ECO:0000256" key="1">
    <source>
        <dbReference type="ARBA" id="ARBA00023235"/>
    </source>
</evidence>
<dbReference type="Pfam" id="PF01817">
    <property type="entry name" value="CM_2"/>
    <property type="match status" value="1"/>
</dbReference>
<feature type="domain" description="Chorismate mutase" evidence="2">
    <location>
        <begin position="7"/>
        <end position="98"/>
    </location>
</feature>
<dbReference type="AlphaFoldDB" id="A0A0A7LCZ4"/>
<dbReference type="SMART" id="SM00830">
    <property type="entry name" value="CM_2"/>
    <property type="match status" value="1"/>
</dbReference>
<dbReference type="SUPFAM" id="SSF48600">
    <property type="entry name" value="Chorismate mutase II"/>
    <property type="match status" value="1"/>
</dbReference>
<dbReference type="OrthoDB" id="53096at2157"/>
<keyword evidence="1" id="KW-0413">Isomerase</keyword>
<dbReference type="EMBL" id="CP010070">
    <property type="protein sequence ID" value="AIZ56147.1"/>
    <property type="molecule type" value="Genomic_DNA"/>
</dbReference>
<dbReference type="InterPro" id="IPR051331">
    <property type="entry name" value="Chorismate_mutase-related"/>
</dbReference>
<accession>A0A0A7LCZ4</accession>
<sequence>MICVQGKKHLPSVDELRKQIESIDKDIIDLIATRMEIADELAKEKKHSSQGYWDTGVERAVIDRYMELCEDVSLSVGEAKLIAEVILKISKERQKLLYDSEPSVQEKPIKRK</sequence>
<gene>
    <name evidence="3" type="ORF">Mpt1_c02470</name>
</gene>
<proteinExistence type="predicted"/>
<dbReference type="PANTHER" id="PTHR38041">
    <property type="entry name" value="CHORISMATE MUTASE"/>
    <property type="match status" value="1"/>
</dbReference>
<dbReference type="KEGG" id="mear:Mpt1_c02470"/>
<dbReference type="PANTHER" id="PTHR38041:SF1">
    <property type="entry name" value="CHORISMATE MUTASE"/>
    <property type="match status" value="1"/>
</dbReference>
<dbReference type="Proteomes" id="UP000030787">
    <property type="component" value="Chromosome"/>
</dbReference>
<dbReference type="InterPro" id="IPR036979">
    <property type="entry name" value="CM_dom_sf"/>
</dbReference>
<dbReference type="InterPro" id="IPR002701">
    <property type="entry name" value="CM_II_prokaryot"/>
</dbReference>
<protein>
    <submittedName>
        <fullName evidence="3">Chorismate mutase</fullName>
    </submittedName>
</protein>
<evidence type="ECO:0000313" key="4">
    <source>
        <dbReference type="Proteomes" id="UP000030787"/>
    </source>
</evidence>
<organism evidence="3 4">
    <name type="scientific">Candidatus Methanoplasma termitum</name>
    <dbReference type="NCBI Taxonomy" id="1577791"/>
    <lineage>
        <taxon>Archaea</taxon>
        <taxon>Methanobacteriati</taxon>
        <taxon>Thermoplasmatota</taxon>
        <taxon>Thermoplasmata</taxon>
        <taxon>Methanomassiliicoccales</taxon>
        <taxon>Methanomassiliicoccaceae</taxon>
        <taxon>Candidatus Methanoplasma</taxon>
    </lineage>
</organism>
<dbReference type="GO" id="GO:0004106">
    <property type="term" value="F:chorismate mutase activity"/>
    <property type="evidence" value="ECO:0007669"/>
    <property type="project" value="InterPro"/>
</dbReference>
<evidence type="ECO:0000313" key="3">
    <source>
        <dbReference type="EMBL" id="AIZ56147.1"/>
    </source>
</evidence>
<dbReference type="STRING" id="1577791.Mpt1_c02470"/>
<reference evidence="3 4" key="1">
    <citation type="journal article" date="2014" name="Appl. Environ. Microbiol.">
        <title>Comparative Genome Analysis of 'Candidatus Methanoplasma termitum' Indicates a New Mode of Energy Metabolism in the Seventh Order of Methanogens.</title>
        <authorList>
            <person name="Lang K."/>
            <person name="Schuldes J."/>
            <person name="Klingl A."/>
            <person name="Poehlein A."/>
            <person name="Daniel R."/>
            <person name="Brune A."/>
        </authorList>
    </citation>
    <scope>NUCLEOTIDE SEQUENCE [LARGE SCALE GENOMIC DNA]</scope>
    <source>
        <strain evidence="4">Mpt1</strain>
    </source>
</reference>
<dbReference type="GO" id="GO:0009697">
    <property type="term" value="P:salicylic acid biosynthetic process"/>
    <property type="evidence" value="ECO:0007669"/>
    <property type="project" value="TreeGrafter"/>
</dbReference>
<dbReference type="InterPro" id="IPR036263">
    <property type="entry name" value="Chorismate_II_sf"/>
</dbReference>
<dbReference type="Gene3D" id="1.20.59.10">
    <property type="entry name" value="Chorismate mutase"/>
    <property type="match status" value="1"/>
</dbReference>